<reference evidence="1 2" key="1">
    <citation type="submission" date="2019-04" db="EMBL/GenBank/DDBJ databases">
        <title>Complete genome sequence of Agrobacterium tumefaciens CFBP7129.</title>
        <authorList>
            <person name="Haryono M."/>
            <person name="Lin Y.-C."/>
            <person name="Lai E.-M."/>
            <person name="Kuo C.-H."/>
        </authorList>
    </citation>
    <scope>NUCLEOTIDE SEQUENCE [LARGE SCALE GENOMIC DNA]</scope>
    <source>
        <strain evidence="1 2">CFBP7129</strain>
    </source>
</reference>
<sequence>MDFEFDPAKSESNKDKHGIDFVEARALWLDEKRLVVPLETTSEERYIMVAQLRGKCWSAIYTYRNDRLRIISVRRSRDKERQRYEDDQR</sequence>
<name>A0A4D7YB16_AGRTU</name>
<dbReference type="Gene3D" id="3.10.450.530">
    <property type="entry name" value="Ribonuclease toxin, BrnT, of type II toxin-antitoxin system"/>
    <property type="match status" value="1"/>
</dbReference>
<dbReference type="AlphaFoldDB" id="A0A4D7YB16"/>
<accession>A0A4D7YB16</accession>
<dbReference type="InterPro" id="IPR038573">
    <property type="entry name" value="BrnT_sf"/>
</dbReference>
<organism evidence="1 2">
    <name type="scientific">Agrobacterium tumefaciens</name>
    <dbReference type="NCBI Taxonomy" id="358"/>
    <lineage>
        <taxon>Bacteria</taxon>
        <taxon>Pseudomonadati</taxon>
        <taxon>Pseudomonadota</taxon>
        <taxon>Alphaproteobacteria</taxon>
        <taxon>Hyphomicrobiales</taxon>
        <taxon>Rhizobiaceae</taxon>
        <taxon>Rhizobium/Agrobacterium group</taxon>
        <taxon>Agrobacterium</taxon>
        <taxon>Agrobacterium tumefaciens complex</taxon>
    </lineage>
</organism>
<protein>
    <submittedName>
        <fullName evidence="1">BrnT family toxin</fullName>
    </submittedName>
</protein>
<proteinExistence type="predicted"/>
<dbReference type="Proteomes" id="UP000298649">
    <property type="component" value="Chromosome circular"/>
</dbReference>
<dbReference type="InterPro" id="IPR007460">
    <property type="entry name" value="BrnT_toxin"/>
</dbReference>
<dbReference type="Pfam" id="PF04365">
    <property type="entry name" value="BrnT_toxin"/>
    <property type="match status" value="1"/>
</dbReference>
<gene>
    <name evidence="1" type="ORF">CFBP7129_09705</name>
</gene>
<evidence type="ECO:0000313" key="1">
    <source>
        <dbReference type="EMBL" id="QCL94441.1"/>
    </source>
</evidence>
<evidence type="ECO:0000313" key="2">
    <source>
        <dbReference type="Proteomes" id="UP000298649"/>
    </source>
</evidence>
<dbReference type="RefSeq" id="WP_137003859.1">
    <property type="nucleotide sequence ID" value="NZ_CP039922.1"/>
</dbReference>
<dbReference type="EMBL" id="CP039922">
    <property type="protein sequence ID" value="QCL94441.1"/>
    <property type="molecule type" value="Genomic_DNA"/>
</dbReference>